<evidence type="ECO:0000313" key="2">
    <source>
        <dbReference type="Proteomes" id="UP000019487"/>
    </source>
</evidence>
<organism evidence="1 2">
    <name type="scientific">Sclerotinia borealis (strain F-4128)</name>
    <dbReference type="NCBI Taxonomy" id="1432307"/>
    <lineage>
        <taxon>Eukaryota</taxon>
        <taxon>Fungi</taxon>
        <taxon>Dikarya</taxon>
        <taxon>Ascomycota</taxon>
        <taxon>Pezizomycotina</taxon>
        <taxon>Leotiomycetes</taxon>
        <taxon>Helotiales</taxon>
        <taxon>Sclerotiniaceae</taxon>
        <taxon>Sclerotinia</taxon>
    </lineage>
</organism>
<gene>
    <name evidence="1" type="ORF">SBOR_6831</name>
</gene>
<evidence type="ECO:0000313" key="1">
    <source>
        <dbReference type="EMBL" id="ESZ92774.1"/>
    </source>
</evidence>
<accession>W9CD77</accession>
<name>W9CD77_SCLBF</name>
<comment type="caution">
    <text evidence="1">The sequence shown here is derived from an EMBL/GenBank/DDBJ whole genome shotgun (WGS) entry which is preliminary data.</text>
</comment>
<dbReference type="Proteomes" id="UP000019487">
    <property type="component" value="Unassembled WGS sequence"/>
</dbReference>
<dbReference type="EMBL" id="AYSA01000363">
    <property type="protein sequence ID" value="ESZ92774.1"/>
    <property type="molecule type" value="Genomic_DNA"/>
</dbReference>
<dbReference type="HOGENOM" id="CLU_2623401_0_0_1"/>
<reference evidence="1 2" key="1">
    <citation type="journal article" date="2014" name="Genome Announc.">
        <title>Draft genome sequence of Sclerotinia borealis, a psychrophilic plant pathogenic fungus.</title>
        <authorList>
            <person name="Mardanov A.V."/>
            <person name="Beletsky A.V."/>
            <person name="Kadnikov V.V."/>
            <person name="Ignatov A.N."/>
            <person name="Ravin N.V."/>
        </authorList>
    </citation>
    <scope>NUCLEOTIDE SEQUENCE [LARGE SCALE GENOMIC DNA]</scope>
    <source>
        <strain evidence="2">F-4157</strain>
    </source>
</reference>
<protein>
    <submittedName>
        <fullName evidence="1">Uncharacterized protein</fullName>
    </submittedName>
</protein>
<keyword evidence="2" id="KW-1185">Reference proteome</keyword>
<sequence length="78" mass="8325">MPFLPNRQGAWNVIRKYGFAFDIDEGAEERGVEGIMRRGQGVEKCEVCGELVAALGEEAGAEGGEEFFGGGVEAEGED</sequence>
<dbReference type="AlphaFoldDB" id="W9CD77"/>
<proteinExistence type="predicted"/>